<accession>A0ABR8RSH3</accession>
<organism evidence="1 2">
    <name type="scientific">Oerskovia rustica</name>
    <dbReference type="NCBI Taxonomy" id="2762237"/>
    <lineage>
        <taxon>Bacteria</taxon>
        <taxon>Bacillati</taxon>
        <taxon>Actinomycetota</taxon>
        <taxon>Actinomycetes</taxon>
        <taxon>Micrococcales</taxon>
        <taxon>Cellulomonadaceae</taxon>
        <taxon>Oerskovia</taxon>
    </lineage>
</organism>
<name>A0ABR8RSH3_9CELL</name>
<gene>
    <name evidence="1" type="ORF">H9652_10040</name>
</gene>
<dbReference type="Proteomes" id="UP000641803">
    <property type="component" value="Unassembled WGS sequence"/>
</dbReference>
<evidence type="ECO:0000313" key="2">
    <source>
        <dbReference type="Proteomes" id="UP000641803"/>
    </source>
</evidence>
<evidence type="ECO:0000313" key="1">
    <source>
        <dbReference type="EMBL" id="MBD7950745.1"/>
    </source>
</evidence>
<sequence>MNEMYVMGFETEVAYRQQQVRADYDHQENVLMHWLRSHRPGHRTHRTHVSATGQSG</sequence>
<dbReference type="EMBL" id="JACSQQ010000014">
    <property type="protein sequence ID" value="MBD7950745.1"/>
    <property type="molecule type" value="Genomic_DNA"/>
</dbReference>
<keyword evidence="2" id="KW-1185">Reference proteome</keyword>
<proteinExistence type="predicted"/>
<comment type="caution">
    <text evidence="1">The sequence shown here is derived from an EMBL/GenBank/DDBJ whole genome shotgun (WGS) entry which is preliminary data.</text>
</comment>
<dbReference type="RefSeq" id="WP_191796107.1">
    <property type="nucleotide sequence ID" value="NZ_JACSQQ010000014.1"/>
</dbReference>
<reference evidence="1 2" key="1">
    <citation type="submission" date="2020-08" db="EMBL/GenBank/DDBJ databases">
        <title>A Genomic Blueprint of the Chicken Gut Microbiome.</title>
        <authorList>
            <person name="Gilroy R."/>
            <person name="Ravi A."/>
            <person name="Getino M."/>
            <person name="Pursley I."/>
            <person name="Horton D.L."/>
            <person name="Alikhan N.-F."/>
            <person name="Baker D."/>
            <person name="Gharbi K."/>
            <person name="Hall N."/>
            <person name="Watson M."/>
            <person name="Adriaenssens E.M."/>
            <person name="Foster-Nyarko E."/>
            <person name="Jarju S."/>
            <person name="Secka A."/>
            <person name="Antonio M."/>
            <person name="Oren A."/>
            <person name="Chaudhuri R."/>
            <person name="La Ragione R.M."/>
            <person name="Hildebrand F."/>
            <person name="Pallen M.J."/>
        </authorList>
    </citation>
    <scope>NUCLEOTIDE SEQUENCE [LARGE SCALE GENOMIC DNA]</scope>
    <source>
        <strain evidence="1 2">Sa4CUA1</strain>
    </source>
</reference>
<protein>
    <submittedName>
        <fullName evidence="1">Uncharacterized protein</fullName>
    </submittedName>
</protein>